<feature type="domain" description="Methyltransferase type 12" evidence="2">
    <location>
        <begin position="58"/>
        <end position="153"/>
    </location>
</feature>
<keyword evidence="3" id="KW-0489">Methyltransferase</keyword>
<dbReference type="Proteomes" id="UP000823786">
    <property type="component" value="Unassembled WGS sequence"/>
</dbReference>
<dbReference type="GO" id="GO:0032259">
    <property type="term" value="P:methylation"/>
    <property type="evidence" value="ECO:0007669"/>
    <property type="project" value="UniProtKB-KW"/>
</dbReference>
<gene>
    <name evidence="3" type="ORF">J2Z75_001934</name>
</gene>
<evidence type="ECO:0000313" key="4">
    <source>
        <dbReference type="Proteomes" id="UP000823786"/>
    </source>
</evidence>
<dbReference type="SUPFAM" id="SSF53335">
    <property type="entry name" value="S-adenosyl-L-methionine-dependent methyltransferases"/>
    <property type="match status" value="1"/>
</dbReference>
<evidence type="ECO:0000256" key="1">
    <source>
        <dbReference type="SAM" id="MobiDB-lite"/>
    </source>
</evidence>
<proteinExistence type="predicted"/>
<dbReference type="EMBL" id="JAGGJV010000003">
    <property type="protein sequence ID" value="MBP1858426.1"/>
    <property type="molecule type" value="Genomic_DNA"/>
</dbReference>
<dbReference type="GO" id="GO:0008168">
    <property type="term" value="F:methyltransferase activity"/>
    <property type="evidence" value="ECO:0007669"/>
    <property type="project" value="UniProtKB-KW"/>
</dbReference>
<accession>A0ABS4EKQ6</accession>
<dbReference type="InterPro" id="IPR029063">
    <property type="entry name" value="SAM-dependent_MTases_sf"/>
</dbReference>
<dbReference type="RefSeq" id="WP_209851076.1">
    <property type="nucleotide sequence ID" value="NZ_JAGGJV010000003.1"/>
</dbReference>
<keyword evidence="3" id="KW-0808">Transferase</keyword>
<dbReference type="Pfam" id="PF08242">
    <property type="entry name" value="Methyltransf_12"/>
    <property type="match status" value="1"/>
</dbReference>
<dbReference type="Gene3D" id="3.40.50.150">
    <property type="entry name" value="Vaccinia Virus protein VP39"/>
    <property type="match status" value="1"/>
</dbReference>
<dbReference type="CDD" id="cd02440">
    <property type="entry name" value="AdoMet_MTases"/>
    <property type="match status" value="1"/>
</dbReference>
<evidence type="ECO:0000259" key="2">
    <source>
        <dbReference type="Pfam" id="PF08242"/>
    </source>
</evidence>
<evidence type="ECO:0000313" key="3">
    <source>
        <dbReference type="EMBL" id="MBP1858426.1"/>
    </source>
</evidence>
<feature type="region of interest" description="Disordered" evidence="1">
    <location>
        <begin position="255"/>
        <end position="276"/>
    </location>
</feature>
<organism evidence="3 4">
    <name type="scientific">Rhizobium herbae</name>
    <dbReference type="NCBI Taxonomy" id="508661"/>
    <lineage>
        <taxon>Bacteria</taxon>
        <taxon>Pseudomonadati</taxon>
        <taxon>Pseudomonadota</taxon>
        <taxon>Alphaproteobacteria</taxon>
        <taxon>Hyphomicrobiales</taxon>
        <taxon>Rhizobiaceae</taxon>
        <taxon>Rhizobium/Agrobacterium group</taxon>
        <taxon>Rhizobium</taxon>
    </lineage>
</organism>
<name>A0ABS4EKQ6_9HYPH</name>
<sequence length="276" mass="30642">MDDYLKTNLLNWDDRAALHATDTTGSYRIDRVLSGGSSLHALEAGEIGEIAGKDIVHLQCHIGLDTLSLKHLGARSVTGLDFSPVAIAAARDFAVKAGTQATFVEASVYDAATALEGQTYDMVFVTWGAIHWLPDIFRWAEVVASLLRPGGRLYLLDGHPQMYQYEGAENGRLSLAYGWRTPADAPLLFEETHTYTGDERPLTHQRMYEWLHPISHTVNALLKAGLTLDFLNEHEILAWRHYPDMIETGEDQFEQAPGQPRIPLSFSIGASKPLSR</sequence>
<protein>
    <submittedName>
        <fullName evidence="3">SAM-dependent methyltransferase</fullName>
    </submittedName>
</protein>
<dbReference type="InterPro" id="IPR013217">
    <property type="entry name" value="Methyltransf_12"/>
</dbReference>
<keyword evidence="4" id="KW-1185">Reference proteome</keyword>
<comment type="caution">
    <text evidence="3">The sequence shown here is derived from an EMBL/GenBank/DDBJ whole genome shotgun (WGS) entry which is preliminary data.</text>
</comment>
<reference evidence="3 4" key="1">
    <citation type="submission" date="2021-03" db="EMBL/GenBank/DDBJ databases">
        <title>Genomic Encyclopedia of Type Strains, Phase IV (KMG-IV): sequencing the most valuable type-strain genomes for metagenomic binning, comparative biology and taxonomic classification.</title>
        <authorList>
            <person name="Goeker M."/>
        </authorList>
    </citation>
    <scope>NUCLEOTIDE SEQUENCE [LARGE SCALE GENOMIC DNA]</scope>
    <source>
        <strain evidence="3 4">DSM 26427</strain>
    </source>
</reference>